<keyword evidence="2" id="KW-1185">Reference proteome</keyword>
<accession>A0AAD4D199</accession>
<evidence type="ECO:0000313" key="2">
    <source>
        <dbReference type="Proteomes" id="UP001194580"/>
    </source>
</evidence>
<protein>
    <submittedName>
        <fullName evidence="1">Uncharacterized protein</fullName>
    </submittedName>
</protein>
<dbReference type="EMBL" id="JAAAIL010004405">
    <property type="protein sequence ID" value="KAG0247822.1"/>
    <property type="molecule type" value="Genomic_DNA"/>
</dbReference>
<reference evidence="1" key="1">
    <citation type="journal article" date="2020" name="Fungal Divers.">
        <title>Resolving the Mortierellaceae phylogeny through synthesis of multi-gene phylogenetics and phylogenomics.</title>
        <authorList>
            <person name="Vandepol N."/>
            <person name="Liber J."/>
            <person name="Desiro A."/>
            <person name="Na H."/>
            <person name="Kennedy M."/>
            <person name="Barry K."/>
            <person name="Grigoriev I.V."/>
            <person name="Miller A.N."/>
            <person name="O'Donnell K."/>
            <person name="Stajich J.E."/>
            <person name="Bonito G."/>
        </authorList>
    </citation>
    <scope>NUCLEOTIDE SEQUENCE</scope>
    <source>
        <strain evidence="1">NRRL 28262</strain>
    </source>
</reference>
<comment type="caution">
    <text evidence="1">The sequence shown here is derived from an EMBL/GenBank/DDBJ whole genome shotgun (WGS) entry which is preliminary data.</text>
</comment>
<name>A0AAD4D199_9FUNG</name>
<feature type="non-terminal residue" evidence="1">
    <location>
        <position position="203"/>
    </location>
</feature>
<feature type="non-terminal residue" evidence="1">
    <location>
        <position position="1"/>
    </location>
</feature>
<dbReference type="Proteomes" id="UP001194580">
    <property type="component" value="Unassembled WGS sequence"/>
</dbReference>
<evidence type="ECO:0000313" key="1">
    <source>
        <dbReference type="EMBL" id="KAG0247822.1"/>
    </source>
</evidence>
<gene>
    <name evidence="1" type="ORF">BGZ95_008420</name>
</gene>
<sequence>TDCKCTEDGTSCGQIFPLSCKLKTSALYTCKKGEPPVFLKDCFPDRCTASKSQLAAAAVFTATADDKCANHCSCTGKGPVCGSTFNPDCKLEPSTLYKCDGDGSSPTPSEICGSGGCTVNNGNDKCNPEECTCPGSGTAPVCGSELPSSCNANPNTIYICRGGSGTKPEELSECKPGTICMKRPIPEGAVCGAPDCDCFGDEE</sequence>
<proteinExistence type="predicted"/>
<organism evidence="1 2">
    <name type="scientific">Linnemannia exigua</name>
    <dbReference type="NCBI Taxonomy" id="604196"/>
    <lineage>
        <taxon>Eukaryota</taxon>
        <taxon>Fungi</taxon>
        <taxon>Fungi incertae sedis</taxon>
        <taxon>Mucoromycota</taxon>
        <taxon>Mortierellomycotina</taxon>
        <taxon>Mortierellomycetes</taxon>
        <taxon>Mortierellales</taxon>
        <taxon>Mortierellaceae</taxon>
        <taxon>Linnemannia</taxon>
    </lineage>
</organism>
<dbReference type="AlphaFoldDB" id="A0AAD4D199"/>